<dbReference type="RefSeq" id="WP_377545414.1">
    <property type="nucleotide sequence ID" value="NZ_JBHSBN010000007.1"/>
</dbReference>
<organism evidence="3 4">
    <name type="scientific">Micromonospora zhanjiangensis</name>
    <dbReference type="NCBI Taxonomy" id="1522057"/>
    <lineage>
        <taxon>Bacteria</taxon>
        <taxon>Bacillati</taxon>
        <taxon>Actinomycetota</taxon>
        <taxon>Actinomycetes</taxon>
        <taxon>Micromonosporales</taxon>
        <taxon>Micromonosporaceae</taxon>
        <taxon>Micromonospora</taxon>
    </lineage>
</organism>
<feature type="compositionally biased region" description="Basic and acidic residues" evidence="1">
    <location>
        <begin position="21"/>
        <end position="33"/>
    </location>
</feature>
<feature type="transmembrane region" description="Helical" evidence="2">
    <location>
        <begin position="204"/>
        <end position="223"/>
    </location>
</feature>
<protein>
    <submittedName>
        <fullName evidence="3">DUF4190 domain-containing protein</fullName>
    </submittedName>
</protein>
<keyword evidence="2" id="KW-1133">Transmembrane helix</keyword>
<dbReference type="EMBL" id="JBHSBN010000007">
    <property type="protein sequence ID" value="MFC4106993.1"/>
    <property type="molecule type" value="Genomic_DNA"/>
</dbReference>
<feature type="compositionally biased region" description="Low complexity" evidence="1">
    <location>
        <begin position="41"/>
        <end position="59"/>
    </location>
</feature>
<proteinExistence type="predicted"/>
<comment type="caution">
    <text evidence="3">The sequence shown here is derived from an EMBL/GenBank/DDBJ whole genome shotgun (WGS) entry which is preliminary data.</text>
</comment>
<keyword evidence="2" id="KW-0472">Membrane</keyword>
<evidence type="ECO:0000313" key="3">
    <source>
        <dbReference type="EMBL" id="MFC4106993.1"/>
    </source>
</evidence>
<name>A0ABV8KLX2_9ACTN</name>
<dbReference type="Proteomes" id="UP001595868">
    <property type="component" value="Unassembled WGS sequence"/>
</dbReference>
<sequence>MVKLPSLSRRRETAPTADENGDGRIDARDEQLAADRTGSIAPTSPAVAPTTAPTTAPVVTERDEDRTTYRSGSATGAAGDRTDARVASERRAANRAATARDTIGRSRNSDTGTHPVVTERTEDLARPAAATATVDPDPTVENRTGTTTDRTVGTDRPATAPDVERKPEVVVDPGPRPRASLLATLSLILGVAGVLFVLTGTLAGYGIGVGAVGALLAVGGLGATRRRHVAGKSDAMLGLVLGLGAVVLGILALTGQFDWPNTDGDAVARFREWLDSQFVNRF</sequence>
<feature type="region of interest" description="Disordered" evidence="1">
    <location>
        <begin position="1"/>
        <end position="172"/>
    </location>
</feature>
<feature type="compositionally biased region" description="Low complexity" evidence="1">
    <location>
        <begin position="127"/>
        <end position="155"/>
    </location>
</feature>
<feature type="transmembrane region" description="Helical" evidence="2">
    <location>
        <begin position="179"/>
        <end position="198"/>
    </location>
</feature>
<accession>A0ABV8KLX2</accession>
<keyword evidence="2" id="KW-0812">Transmembrane</keyword>
<evidence type="ECO:0000256" key="2">
    <source>
        <dbReference type="SAM" id="Phobius"/>
    </source>
</evidence>
<evidence type="ECO:0000313" key="4">
    <source>
        <dbReference type="Proteomes" id="UP001595868"/>
    </source>
</evidence>
<feature type="compositionally biased region" description="Basic and acidic residues" evidence="1">
    <location>
        <begin position="80"/>
        <end position="92"/>
    </location>
</feature>
<feature type="transmembrane region" description="Helical" evidence="2">
    <location>
        <begin position="235"/>
        <end position="253"/>
    </location>
</feature>
<keyword evidence="4" id="KW-1185">Reference proteome</keyword>
<gene>
    <name evidence="3" type="ORF">ACFOX0_13795</name>
</gene>
<evidence type="ECO:0000256" key="1">
    <source>
        <dbReference type="SAM" id="MobiDB-lite"/>
    </source>
</evidence>
<reference evidence="4" key="1">
    <citation type="journal article" date="2019" name="Int. J. Syst. Evol. Microbiol.">
        <title>The Global Catalogue of Microorganisms (GCM) 10K type strain sequencing project: providing services to taxonomists for standard genome sequencing and annotation.</title>
        <authorList>
            <consortium name="The Broad Institute Genomics Platform"/>
            <consortium name="The Broad Institute Genome Sequencing Center for Infectious Disease"/>
            <person name="Wu L."/>
            <person name="Ma J."/>
        </authorList>
    </citation>
    <scope>NUCLEOTIDE SEQUENCE [LARGE SCALE GENOMIC DNA]</scope>
    <source>
        <strain evidence="4">2902at01</strain>
    </source>
</reference>